<keyword evidence="2" id="KW-0812">Transmembrane</keyword>
<evidence type="ECO:0000256" key="2">
    <source>
        <dbReference type="SAM" id="Phobius"/>
    </source>
</evidence>
<keyword evidence="2" id="KW-1133">Transmembrane helix</keyword>
<feature type="transmembrane region" description="Helical" evidence="2">
    <location>
        <begin position="33"/>
        <end position="54"/>
    </location>
</feature>
<feature type="transmembrane region" description="Helical" evidence="2">
    <location>
        <begin position="147"/>
        <end position="168"/>
    </location>
</feature>
<evidence type="ECO:0000256" key="1">
    <source>
        <dbReference type="SAM" id="MobiDB-lite"/>
    </source>
</evidence>
<accession>A0A5J6Z3R4</accession>
<dbReference type="AlphaFoldDB" id="A0A5J6Z3R4"/>
<feature type="transmembrane region" description="Helical" evidence="2">
    <location>
        <begin position="113"/>
        <end position="135"/>
    </location>
</feature>
<reference evidence="4" key="1">
    <citation type="submission" date="2019-10" db="EMBL/GenBank/DDBJ databases">
        <title>Complete genome sequence of Corynebacterium urogenitalis DSM 108747, isolated from the genital tract of a cow.</title>
        <authorList>
            <person name="Ruckert C."/>
            <person name="Ballas P."/>
            <person name="Wagener K."/>
            <person name="Drillich M."/>
            <person name="Kaempfer P."/>
            <person name="Busse H.-J."/>
            <person name="Ehling-Schulz M."/>
        </authorList>
    </citation>
    <scope>NUCLEOTIDE SEQUENCE [LARGE SCALE GENOMIC DNA]</scope>
    <source>
        <strain evidence="4">LMM 1652</strain>
    </source>
</reference>
<organism evidence="3 4">
    <name type="scientific">Corynebacterium urogenitale</name>
    <dbReference type="NCBI Taxonomy" id="2487892"/>
    <lineage>
        <taxon>Bacteria</taxon>
        <taxon>Bacillati</taxon>
        <taxon>Actinomycetota</taxon>
        <taxon>Actinomycetes</taxon>
        <taxon>Mycobacteriales</taxon>
        <taxon>Corynebacteriaceae</taxon>
        <taxon>Corynebacterium</taxon>
    </lineage>
</organism>
<feature type="transmembrane region" description="Helical" evidence="2">
    <location>
        <begin position="6"/>
        <end position="26"/>
    </location>
</feature>
<feature type="region of interest" description="Disordered" evidence="1">
    <location>
        <begin position="173"/>
        <end position="201"/>
    </location>
</feature>
<evidence type="ECO:0000313" key="3">
    <source>
        <dbReference type="EMBL" id="QFQ01676.1"/>
    </source>
</evidence>
<protein>
    <submittedName>
        <fullName evidence="3">Uncharacterized protein</fullName>
    </submittedName>
</protein>
<dbReference type="OrthoDB" id="2082317at2"/>
<name>A0A5J6Z3R4_9CORY</name>
<dbReference type="RefSeq" id="WP_151902148.1">
    <property type="nucleotide sequence ID" value="NZ_CP045032.1"/>
</dbReference>
<feature type="transmembrane region" description="Helical" evidence="2">
    <location>
        <begin position="66"/>
        <end position="85"/>
    </location>
</feature>
<dbReference type="EMBL" id="CP045032">
    <property type="protein sequence ID" value="QFQ01676.1"/>
    <property type="molecule type" value="Genomic_DNA"/>
</dbReference>
<gene>
    <name evidence="3" type="ORF">CUROG_01380</name>
</gene>
<dbReference type="Proteomes" id="UP000326711">
    <property type="component" value="Chromosome"/>
</dbReference>
<sequence precursor="true">MLIAIIACEIGFWVAITLGLLTRYPLNMPRLGLTFFYSTPLIDLTLLALVIIQLRGGADPHITHGIAALYIGLSVAFGHRTIAWADRTYRRRIRKEPVAEPQRGSRMRQEMESFIRAVIAAAIAAGILELAILFAANPEAADTLRQWHNTLLMVLLIWFITGPVWQLFTPAKESAQKPAPKQRQVGHNGEYGETFSRTSQP</sequence>
<proteinExistence type="predicted"/>
<keyword evidence="4" id="KW-1185">Reference proteome</keyword>
<keyword evidence="2" id="KW-0472">Membrane</keyword>
<evidence type="ECO:0000313" key="4">
    <source>
        <dbReference type="Proteomes" id="UP000326711"/>
    </source>
</evidence>
<dbReference type="KEGG" id="cuo:CUROG_01380"/>